<sequence>MAVGSVCRFDLEEVVEFIKKNGYSRVGLQFPSDLLPSSIDVYEELSERTSAAIAILGDTPFSSCCLDATAGKRWGVEAVIHFGNACLTESVGGIGAYYVFGDIPCPSIDENLAEVGNQMVKYLSWCGGPVLFFYDFRYRRTAKKMADHLALEGIDLVLSEPALPNRGLATDPSFFKHAGRIFRYDKSRPPRCLLYLGECDWVFYSILVSLREAYAINVATIDPLTGRFALAPKSAAFFLRRRYFLMEKVKSAKRIGILVGTFSVPRYLDILARLKCLLRRANKPYTTVFVGRINEPKLMNLPDLDAFVLVACPQASFYDDSNLLVPVVTPFELECVLHDLAGGEASADHPRRWNGLWLPLDFAADILNSESPMFASEDSVVPAKDPEKSVEKEVEEGLKRDALVVRDDANWGLTLAFQDLLSSTRDSWRGLDPALGQTPPLTTIQRGRAGLPTKYSTFCE</sequence>
<dbReference type="WBParaSite" id="TTAC_0000857101-mRNA-1">
    <property type="protein sequence ID" value="TTAC_0000857101-mRNA-1"/>
    <property type="gene ID" value="TTAC_0000857101"/>
</dbReference>
<accession>A0A0R3X547</accession>
<dbReference type="PANTHER" id="PTHR10762:SF2">
    <property type="entry name" value="2-(3-AMINO-3-CARBOXYPROPYL)HISTIDINE SYNTHASE SUBUNIT 2"/>
    <property type="match status" value="1"/>
</dbReference>
<dbReference type="GO" id="GO:0090560">
    <property type="term" value="F:2-(3-amino-3-carboxypropyl)histidine synthase activity"/>
    <property type="evidence" value="ECO:0007669"/>
    <property type="project" value="InterPro"/>
</dbReference>
<evidence type="ECO:0000256" key="1">
    <source>
        <dbReference type="ARBA" id="ARBA00001966"/>
    </source>
</evidence>
<keyword evidence="8" id="KW-1185">Reference proteome</keyword>
<dbReference type="OrthoDB" id="449241at2759"/>
<dbReference type="InterPro" id="IPR016435">
    <property type="entry name" value="DPH1/DPH2"/>
</dbReference>
<evidence type="ECO:0000313" key="9">
    <source>
        <dbReference type="WBParaSite" id="TTAC_0000857101-mRNA-1"/>
    </source>
</evidence>
<evidence type="ECO:0000256" key="3">
    <source>
        <dbReference type="ARBA" id="ARBA00006179"/>
    </source>
</evidence>
<dbReference type="EMBL" id="UYWX01020532">
    <property type="protein sequence ID" value="VDM33141.1"/>
    <property type="molecule type" value="Genomic_DNA"/>
</dbReference>
<proteinExistence type="inferred from homology"/>
<evidence type="ECO:0000256" key="2">
    <source>
        <dbReference type="ARBA" id="ARBA00005156"/>
    </source>
</evidence>
<dbReference type="GO" id="GO:0051536">
    <property type="term" value="F:iron-sulfur cluster binding"/>
    <property type="evidence" value="ECO:0007669"/>
    <property type="project" value="UniProtKB-KW"/>
</dbReference>
<evidence type="ECO:0000256" key="5">
    <source>
        <dbReference type="ARBA" id="ARBA00023004"/>
    </source>
</evidence>
<dbReference type="SFLD" id="SFLDG01121">
    <property type="entry name" value="Diphthamide_biosynthesis"/>
    <property type="match status" value="1"/>
</dbReference>
<gene>
    <name evidence="7" type="ORF">TTAC_LOCUS8556</name>
</gene>
<protein>
    <submittedName>
        <fullName evidence="9">2-(3-amino-3-carboxypropyl)histidine synthase subunit 2</fullName>
    </submittedName>
</protein>
<comment type="similarity">
    <text evidence="3">Belongs to the DPH1/DPH2 family. DPH2 subfamily.</text>
</comment>
<reference evidence="9" key="1">
    <citation type="submission" date="2017-02" db="UniProtKB">
        <authorList>
            <consortium name="WormBaseParasite"/>
        </authorList>
    </citation>
    <scope>IDENTIFICATION</scope>
</reference>
<keyword evidence="5" id="KW-0408">Iron</keyword>
<comment type="cofactor">
    <cofactor evidence="1">
        <name>[4Fe-4S] cluster</name>
        <dbReference type="ChEBI" id="CHEBI:49883"/>
    </cofactor>
</comment>
<evidence type="ECO:0000256" key="6">
    <source>
        <dbReference type="ARBA" id="ARBA00023014"/>
    </source>
</evidence>
<evidence type="ECO:0000256" key="4">
    <source>
        <dbReference type="ARBA" id="ARBA00022723"/>
    </source>
</evidence>
<keyword evidence="6" id="KW-0411">Iron-sulfur</keyword>
<dbReference type="Proteomes" id="UP000274429">
    <property type="component" value="Unassembled WGS sequence"/>
</dbReference>
<dbReference type="Gene3D" id="3.40.50.11840">
    <property type="entry name" value="Diphthamide synthesis DPH1/DPH2 domain 1"/>
    <property type="match status" value="1"/>
</dbReference>
<dbReference type="GO" id="GO:0046872">
    <property type="term" value="F:metal ion binding"/>
    <property type="evidence" value="ECO:0007669"/>
    <property type="project" value="UniProtKB-KW"/>
</dbReference>
<dbReference type="InterPro" id="IPR042265">
    <property type="entry name" value="DPH1/DPH2_3"/>
</dbReference>
<keyword evidence="4" id="KW-0479">Metal-binding</keyword>
<dbReference type="PANTHER" id="PTHR10762">
    <property type="entry name" value="DIPHTHAMIDE BIOSYNTHESIS PROTEIN"/>
    <property type="match status" value="1"/>
</dbReference>
<dbReference type="STRING" id="6205.A0A0R3X547"/>
<dbReference type="InterPro" id="IPR042263">
    <property type="entry name" value="DPH1/DPH2_1"/>
</dbReference>
<reference evidence="7 8" key="2">
    <citation type="submission" date="2018-11" db="EMBL/GenBank/DDBJ databases">
        <authorList>
            <consortium name="Pathogen Informatics"/>
        </authorList>
    </citation>
    <scope>NUCLEOTIDE SEQUENCE [LARGE SCALE GENOMIC DNA]</scope>
</reference>
<evidence type="ECO:0000313" key="7">
    <source>
        <dbReference type="EMBL" id="VDM33141.1"/>
    </source>
</evidence>
<name>A0A0R3X547_HYDTA</name>
<dbReference type="AlphaFoldDB" id="A0A0R3X547"/>
<comment type="pathway">
    <text evidence="2">Protein modification; peptidyl-diphthamide biosynthesis.</text>
</comment>
<organism evidence="9">
    <name type="scientific">Hydatigena taeniaeformis</name>
    <name type="common">Feline tapeworm</name>
    <name type="synonym">Taenia taeniaeformis</name>
    <dbReference type="NCBI Taxonomy" id="6205"/>
    <lineage>
        <taxon>Eukaryota</taxon>
        <taxon>Metazoa</taxon>
        <taxon>Spiralia</taxon>
        <taxon>Lophotrochozoa</taxon>
        <taxon>Platyhelminthes</taxon>
        <taxon>Cestoda</taxon>
        <taxon>Eucestoda</taxon>
        <taxon>Cyclophyllidea</taxon>
        <taxon>Taeniidae</taxon>
        <taxon>Hydatigera</taxon>
    </lineage>
</organism>
<dbReference type="FunFam" id="3.40.50.11860:FF:000001">
    <property type="entry name" value="2-(3-amino-3-carboxypropyl)histidine synthase subunit 2"/>
    <property type="match status" value="1"/>
</dbReference>
<dbReference type="NCBIfam" id="TIGR00322">
    <property type="entry name" value="diphth2_R"/>
    <property type="match status" value="1"/>
</dbReference>
<dbReference type="GO" id="GO:0017183">
    <property type="term" value="P:protein histidyl modification to diphthamide"/>
    <property type="evidence" value="ECO:0007669"/>
    <property type="project" value="UniProtKB-UniPathway"/>
</dbReference>
<dbReference type="Pfam" id="PF01866">
    <property type="entry name" value="Diphthamide_syn"/>
    <property type="match status" value="1"/>
</dbReference>
<evidence type="ECO:0000313" key="8">
    <source>
        <dbReference type="Proteomes" id="UP000274429"/>
    </source>
</evidence>
<dbReference type="SFLD" id="SFLDS00032">
    <property type="entry name" value="Radical_SAM_3-amino-3-carboxyp"/>
    <property type="match status" value="1"/>
</dbReference>
<dbReference type="UniPathway" id="UPA00559"/>
<dbReference type="Gene3D" id="3.40.50.11860">
    <property type="entry name" value="Diphthamide synthesis DPH1/DPH2 domain 3"/>
    <property type="match status" value="1"/>
</dbReference>